<accession>A0ABT1MAN2</accession>
<feature type="region of interest" description="Disordered" evidence="6">
    <location>
        <begin position="21"/>
        <end position="69"/>
    </location>
</feature>
<reference evidence="8 9" key="1">
    <citation type="submission" date="2022-06" db="EMBL/GenBank/DDBJ databases">
        <title>Mycolicibacterium sp. CAU 1645 isolated from seawater.</title>
        <authorList>
            <person name="Kim W."/>
        </authorList>
    </citation>
    <scope>NUCLEOTIDE SEQUENCE [LARGE SCALE GENOMIC DNA]</scope>
    <source>
        <strain evidence="8 9">CAU 1645</strain>
    </source>
</reference>
<evidence type="ECO:0000256" key="2">
    <source>
        <dbReference type="ARBA" id="ARBA00022729"/>
    </source>
</evidence>
<keyword evidence="9" id="KW-1185">Reference proteome</keyword>
<evidence type="ECO:0000256" key="6">
    <source>
        <dbReference type="SAM" id="MobiDB-lite"/>
    </source>
</evidence>
<dbReference type="Pfam" id="PF05481">
    <property type="entry name" value="Myco_19_kDa"/>
    <property type="match status" value="1"/>
</dbReference>
<gene>
    <name evidence="8" type="ORF">NM203_27310</name>
</gene>
<evidence type="ECO:0000313" key="8">
    <source>
        <dbReference type="EMBL" id="MCP9275902.1"/>
    </source>
</evidence>
<evidence type="ECO:0000256" key="3">
    <source>
        <dbReference type="ARBA" id="ARBA00023136"/>
    </source>
</evidence>
<evidence type="ECO:0000256" key="5">
    <source>
        <dbReference type="ARBA" id="ARBA00023288"/>
    </source>
</evidence>
<dbReference type="EMBL" id="JANDBD010000013">
    <property type="protein sequence ID" value="MCP9275902.1"/>
    <property type="molecule type" value="Genomic_DNA"/>
</dbReference>
<keyword evidence="2 7" id="KW-0732">Signal</keyword>
<protein>
    <submittedName>
        <fullName evidence="8">Lipoprotein LpqH</fullName>
    </submittedName>
</protein>
<organism evidence="8 9">
    <name type="scientific">Mycolicibacterium arenosum</name>
    <dbReference type="NCBI Taxonomy" id="2952157"/>
    <lineage>
        <taxon>Bacteria</taxon>
        <taxon>Bacillati</taxon>
        <taxon>Actinomycetota</taxon>
        <taxon>Actinomycetes</taxon>
        <taxon>Mycobacteriales</taxon>
        <taxon>Mycobacteriaceae</taxon>
        <taxon>Mycolicibacterium</taxon>
    </lineage>
</organism>
<evidence type="ECO:0000313" key="9">
    <source>
        <dbReference type="Proteomes" id="UP001651690"/>
    </source>
</evidence>
<keyword evidence="4" id="KW-0564">Palmitate</keyword>
<dbReference type="InterPro" id="IPR008691">
    <property type="entry name" value="LpqH"/>
</dbReference>
<keyword evidence="3" id="KW-0472">Membrane</keyword>
<evidence type="ECO:0000256" key="7">
    <source>
        <dbReference type="SAM" id="SignalP"/>
    </source>
</evidence>
<keyword evidence="5 8" id="KW-0449">Lipoprotein</keyword>
<evidence type="ECO:0000256" key="4">
    <source>
        <dbReference type="ARBA" id="ARBA00023139"/>
    </source>
</evidence>
<feature type="chain" id="PRO_5045326744" evidence="7">
    <location>
        <begin position="26"/>
        <end position="169"/>
    </location>
</feature>
<comment type="caution">
    <text evidence="8">The sequence shown here is derived from an EMBL/GenBank/DDBJ whole genome shotgun (WGS) entry which is preliminary data.</text>
</comment>
<dbReference type="RefSeq" id="WP_255063743.1">
    <property type="nucleotide sequence ID" value="NZ_JANDBD010000013.1"/>
</dbReference>
<feature type="signal peptide" evidence="7">
    <location>
        <begin position="1"/>
        <end position="25"/>
    </location>
</feature>
<evidence type="ECO:0000256" key="1">
    <source>
        <dbReference type="ARBA" id="ARBA00022475"/>
    </source>
</evidence>
<dbReference type="Proteomes" id="UP001651690">
    <property type="component" value="Unassembled WGS sequence"/>
</dbReference>
<dbReference type="PROSITE" id="PS51257">
    <property type="entry name" value="PROKAR_LIPOPROTEIN"/>
    <property type="match status" value="1"/>
</dbReference>
<feature type="compositionally biased region" description="Low complexity" evidence="6">
    <location>
        <begin position="23"/>
        <end position="58"/>
    </location>
</feature>
<name>A0ABT1MAN2_9MYCO</name>
<sequence>MKRGLLVAVSGAAMLIAGLSGCSSSADKPEASSSSSSSSSSESSSASSSASESAEASSGATKLTIDGADKGITGSPTCTTMGDTVAIAIGQGTTGIAATVSAGDAPTVSTVALGNVDGAMLAVGAGAGDATATKDGNTYTIKGNATGADMSNPMAGIITKPFELVVACP</sequence>
<proteinExistence type="predicted"/>
<keyword evidence="1" id="KW-1003">Cell membrane</keyword>